<dbReference type="eggNOG" id="COG2267">
    <property type="taxonomic scope" value="Bacteria"/>
</dbReference>
<dbReference type="PANTHER" id="PTHR43194:SF5">
    <property type="entry name" value="PIMELOYL-[ACYL-CARRIER PROTEIN] METHYL ESTER ESTERASE"/>
    <property type="match status" value="1"/>
</dbReference>
<dbReference type="PANTHER" id="PTHR43194">
    <property type="entry name" value="HYDROLASE ALPHA/BETA FOLD FAMILY"/>
    <property type="match status" value="1"/>
</dbReference>
<dbReference type="Proteomes" id="UP000024001">
    <property type="component" value="Unassembled WGS sequence"/>
</dbReference>
<evidence type="ECO:0000259" key="2">
    <source>
        <dbReference type="Pfam" id="PF08386"/>
    </source>
</evidence>
<dbReference type="InterPro" id="IPR050228">
    <property type="entry name" value="Carboxylesterase_BioH"/>
</dbReference>
<dbReference type="PATRIC" id="fig|273677.3.peg.1052"/>
<feature type="domain" description="AB hydrolase-1" evidence="1">
    <location>
        <begin position="32"/>
        <end position="131"/>
    </location>
</feature>
<organism evidence="3 4">
    <name type="scientific">Microbacterium oleivorans</name>
    <dbReference type="NCBI Taxonomy" id="273677"/>
    <lineage>
        <taxon>Bacteria</taxon>
        <taxon>Bacillati</taxon>
        <taxon>Actinomycetota</taxon>
        <taxon>Actinomycetes</taxon>
        <taxon>Micrococcales</taxon>
        <taxon>Microbacteriaceae</taxon>
        <taxon>Microbacterium</taxon>
    </lineage>
</organism>
<protein>
    <submittedName>
        <fullName evidence="3">Putative hydrolase</fullName>
    </submittedName>
</protein>
<reference evidence="3 4" key="1">
    <citation type="submission" date="2014-03" db="EMBL/GenBank/DDBJ databases">
        <title>Draft Genome Sequences of 13 Willow Endophytes.</title>
        <authorList>
            <person name="Gan H.Y."/>
            <person name="Gan H.M."/>
            <person name="Savka M.A."/>
            <person name="Hudson A.O."/>
        </authorList>
    </citation>
    <scope>NUCLEOTIDE SEQUENCE [LARGE SCALE GENOMIC DNA]</scope>
    <source>
        <strain evidence="3 4">RIT293</strain>
    </source>
</reference>
<dbReference type="RefSeq" id="WP_235186058.1">
    <property type="nucleotide sequence ID" value="NZ_JFYO01000004.1"/>
</dbReference>
<dbReference type="InterPro" id="IPR000073">
    <property type="entry name" value="AB_hydrolase_1"/>
</dbReference>
<dbReference type="Pfam" id="PF08386">
    <property type="entry name" value="Abhydrolase_4"/>
    <property type="match status" value="1"/>
</dbReference>
<dbReference type="GO" id="GO:0016787">
    <property type="term" value="F:hydrolase activity"/>
    <property type="evidence" value="ECO:0007669"/>
    <property type="project" value="UniProtKB-KW"/>
</dbReference>
<accession>A0A031FV75</accession>
<dbReference type="PRINTS" id="PR00111">
    <property type="entry name" value="ABHYDROLASE"/>
</dbReference>
<proteinExistence type="predicted"/>
<gene>
    <name evidence="3" type="ORF">BW34_01073</name>
</gene>
<dbReference type="SUPFAM" id="SSF53474">
    <property type="entry name" value="alpha/beta-Hydrolases"/>
    <property type="match status" value="1"/>
</dbReference>
<dbReference type="EMBL" id="JFYO01000004">
    <property type="protein sequence ID" value="EZP28096.1"/>
    <property type="molecule type" value="Genomic_DNA"/>
</dbReference>
<dbReference type="AlphaFoldDB" id="A0A031FV75"/>
<keyword evidence="4" id="KW-1185">Reference proteome</keyword>
<keyword evidence="3" id="KW-0378">Hydrolase</keyword>
<feature type="domain" description="Peptidase S33 tripeptidyl aminopeptidase-like C-terminal" evidence="2">
    <location>
        <begin position="191"/>
        <end position="256"/>
    </location>
</feature>
<evidence type="ECO:0000313" key="3">
    <source>
        <dbReference type="EMBL" id="EZP28096.1"/>
    </source>
</evidence>
<name>A0A031FV75_9MICO</name>
<sequence length="262" mass="28616">MRRTHEATVDEVTVDGRVFRVVRSHHSSATRTLLLVHGIGMSHRYLRRLHTAFARTDSVVSIDLPGFGGTPKPGADLDVSAMAAAIAGLLDHLRLQDVIAVGHSMGSQWVVELAVQRPDLVSRVVAMGPVADDRHRTAFAQARALALDVFGESPRANWLVLTDYVRCGVPWYLSQLRHMVAYPLEKRARMLTRPLLVLRGARDPIAGLAWCRRLADAASDAAVVEIPGSCHVVQDRAPRAVVGAVEAFLATRARPRSRPATP</sequence>
<dbReference type="InterPro" id="IPR029058">
    <property type="entry name" value="AB_hydrolase_fold"/>
</dbReference>
<comment type="caution">
    <text evidence="3">The sequence shown here is derived from an EMBL/GenBank/DDBJ whole genome shotgun (WGS) entry which is preliminary data.</text>
</comment>
<dbReference type="Gene3D" id="3.40.50.1820">
    <property type="entry name" value="alpha/beta hydrolase"/>
    <property type="match status" value="1"/>
</dbReference>
<dbReference type="Pfam" id="PF00561">
    <property type="entry name" value="Abhydrolase_1"/>
    <property type="match status" value="1"/>
</dbReference>
<evidence type="ECO:0000313" key="4">
    <source>
        <dbReference type="Proteomes" id="UP000024001"/>
    </source>
</evidence>
<evidence type="ECO:0000259" key="1">
    <source>
        <dbReference type="Pfam" id="PF00561"/>
    </source>
</evidence>
<dbReference type="InterPro" id="IPR013595">
    <property type="entry name" value="Pept_S33_TAP-like_C"/>
</dbReference>